<evidence type="ECO:0000313" key="2">
    <source>
        <dbReference type="EMBL" id="KAH0544975.1"/>
    </source>
</evidence>
<feature type="region of interest" description="Disordered" evidence="1">
    <location>
        <begin position="148"/>
        <end position="185"/>
    </location>
</feature>
<reference evidence="2" key="1">
    <citation type="submission" date="2021-03" db="EMBL/GenBank/DDBJ databases">
        <title>Comparative genomics and phylogenomic investigation of the class Geoglossomycetes provide insights into ecological specialization and systematics.</title>
        <authorList>
            <person name="Melie T."/>
            <person name="Pirro S."/>
            <person name="Miller A.N."/>
            <person name="Quandt A."/>
        </authorList>
    </citation>
    <scope>NUCLEOTIDE SEQUENCE</scope>
    <source>
        <strain evidence="2">GBOQ0MN5Z8</strain>
    </source>
</reference>
<feature type="compositionally biased region" description="Low complexity" evidence="1">
    <location>
        <begin position="1"/>
        <end position="17"/>
    </location>
</feature>
<sequence length="313" mass="34174">MSGSFFGSQRSRSQGSRLSHKHRLQFGDDTADDATEGNRTPLDESVQGSPRVPSPSAGAMSSSGPQKQPPRSYFHHSHYGSPGNADTAQYSSQGVREQTAELAAFALSEVRPYVSSPPRHEAPLLPHGATGFGSENAEISNLQEIIREESEPSSPETPPGASSKPHRTSTLTKLLRNSPPNGEIECARKVYRDEVRRGRTSNVNGDRRVSPPADEQTALLYKGTVAHTEQTHRISNRDLESQGPLLDGSWPKAHKALAWPKDKGMAAVRRAINPKSWDRKAIWRKGIMEPVSYVPSVILGLLLNILDALSYGE</sequence>
<feature type="region of interest" description="Disordered" evidence="1">
    <location>
        <begin position="1"/>
        <end position="97"/>
    </location>
</feature>
<protein>
    <submittedName>
        <fullName evidence="2">Uncharacterized protein</fullName>
    </submittedName>
</protein>
<dbReference type="AlphaFoldDB" id="A0A9P8IC22"/>
<gene>
    <name evidence="2" type="ORF">FGG08_000901</name>
</gene>
<feature type="compositionally biased region" description="Polar residues" evidence="1">
    <location>
        <begin position="84"/>
        <end position="96"/>
    </location>
</feature>
<evidence type="ECO:0000313" key="3">
    <source>
        <dbReference type="Proteomes" id="UP000698800"/>
    </source>
</evidence>
<dbReference type="Proteomes" id="UP000698800">
    <property type="component" value="Unassembled WGS sequence"/>
</dbReference>
<feature type="region of interest" description="Disordered" evidence="1">
    <location>
        <begin position="113"/>
        <end position="134"/>
    </location>
</feature>
<proteinExistence type="predicted"/>
<organism evidence="2 3">
    <name type="scientific">Glutinoglossum americanum</name>
    <dbReference type="NCBI Taxonomy" id="1670608"/>
    <lineage>
        <taxon>Eukaryota</taxon>
        <taxon>Fungi</taxon>
        <taxon>Dikarya</taxon>
        <taxon>Ascomycota</taxon>
        <taxon>Pezizomycotina</taxon>
        <taxon>Geoglossomycetes</taxon>
        <taxon>Geoglossales</taxon>
        <taxon>Geoglossaceae</taxon>
        <taxon>Glutinoglossum</taxon>
    </lineage>
</organism>
<comment type="caution">
    <text evidence="2">The sequence shown here is derived from an EMBL/GenBank/DDBJ whole genome shotgun (WGS) entry which is preliminary data.</text>
</comment>
<dbReference type="OrthoDB" id="5422374at2759"/>
<name>A0A9P8IC22_9PEZI</name>
<dbReference type="EMBL" id="JAGHQL010000011">
    <property type="protein sequence ID" value="KAH0544975.1"/>
    <property type="molecule type" value="Genomic_DNA"/>
</dbReference>
<feature type="compositionally biased region" description="Low complexity" evidence="1">
    <location>
        <begin position="54"/>
        <end position="65"/>
    </location>
</feature>
<evidence type="ECO:0000256" key="1">
    <source>
        <dbReference type="SAM" id="MobiDB-lite"/>
    </source>
</evidence>
<keyword evidence="3" id="KW-1185">Reference proteome</keyword>
<accession>A0A9P8IC22</accession>